<organism evidence="2 3">
    <name type="scientific">Halocaridina rubra</name>
    <name type="common">Hawaiian red shrimp</name>
    <dbReference type="NCBI Taxonomy" id="373956"/>
    <lineage>
        <taxon>Eukaryota</taxon>
        <taxon>Metazoa</taxon>
        <taxon>Ecdysozoa</taxon>
        <taxon>Arthropoda</taxon>
        <taxon>Crustacea</taxon>
        <taxon>Multicrustacea</taxon>
        <taxon>Malacostraca</taxon>
        <taxon>Eumalacostraca</taxon>
        <taxon>Eucarida</taxon>
        <taxon>Decapoda</taxon>
        <taxon>Pleocyemata</taxon>
        <taxon>Caridea</taxon>
        <taxon>Atyoidea</taxon>
        <taxon>Atyidae</taxon>
        <taxon>Halocaridina</taxon>
    </lineage>
</organism>
<evidence type="ECO:0000313" key="2">
    <source>
        <dbReference type="EMBL" id="KAK7069893.1"/>
    </source>
</evidence>
<evidence type="ECO:0000256" key="1">
    <source>
        <dbReference type="SAM" id="Phobius"/>
    </source>
</evidence>
<accession>A0AAN8ZZV3</accession>
<feature type="non-terminal residue" evidence="2">
    <location>
        <position position="1"/>
    </location>
</feature>
<feature type="transmembrane region" description="Helical" evidence="1">
    <location>
        <begin position="41"/>
        <end position="60"/>
    </location>
</feature>
<dbReference type="EMBL" id="JAXCGZ010015707">
    <property type="protein sequence ID" value="KAK7069893.1"/>
    <property type="molecule type" value="Genomic_DNA"/>
</dbReference>
<dbReference type="AlphaFoldDB" id="A0AAN8ZZV3"/>
<reference evidence="2 3" key="1">
    <citation type="submission" date="2023-11" db="EMBL/GenBank/DDBJ databases">
        <title>Halocaridina rubra genome assembly.</title>
        <authorList>
            <person name="Smith C."/>
        </authorList>
    </citation>
    <scope>NUCLEOTIDE SEQUENCE [LARGE SCALE GENOMIC DNA]</scope>
    <source>
        <strain evidence="2">EP-1</strain>
        <tissue evidence="2">Whole</tissue>
    </source>
</reference>
<gene>
    <name evidence="2" type="ORF">SK128_012824</name>
</gene>
<comment type="caution">
    <text evidence="2">The sequence shown here is derived from an EMBL/GenBank/DDBJ whole genome shotgun (WGS) entry which is preliminary data.</text>
</comment>
<keyword evidence="1" id="KW-1133">Transmembrane helix</keyword>
<protein>
    <submittedName>
        <fullName evidence="2">Uncharacterized protein</fullName>
    </submittedName>
</protein>
<keyword evidence="1" id="KW-0812">Transmembrane</keyword>
<sequence length="142" mass="15467">LVTCGNFSWWVFKGPGWPQVVNISRIYLETLYQDTFVLSRIMRRTGALLGVLVVLCLLTISEGQFGGFGGIGGLGGVGGLGGFGGFPGGGFNTGYFPNYISGHNFYPSFPGHGFGGCRYWCRSYSPYTSQRYYCCQYPGQGF</sequence>
<keyword evidence="1" id="KW-0472">Membrane</keyword>
<proteinExistence type="predicted"/>
<dbReference type="Proteomes" id="UP001381693">
    <property type="component" value="Unassembled WGS sequence"/>
</dbReference>
<name>A0AAN8ZZV3_HALRR</name>
<keyword evidence="3" id="KW-1185">Reference proteome</keyword>
<evidence type="ECO:0000313" key="3">
    <source>
        <dbReference type="Proteomes" id="UP001381693"/>
    </source>
</evidence>